<feature type="region of interest" description="Disordered" evidence="1">
    <location>
        <begin position="371"/>
        <end position="391"/>
    </location>
</feature>
<comment type="caution">
    <text evidence="3">The sequence shown here is derived from an EMBL/GenBank/DDBJ whole genome shotgun (WGS) entry which is preliminary data.</text>
</comment>
<dbReference type="Proteomes" id="UP000655273">
    <property type="component" value="Unassembled WGS sequence"/>
</dbReference>
<evidence type="ECO:0000313" key="3">
    <source>
        <dbReference type="EMBL" id="MBD3706937.1"/>
    </source>
</evidence>
<name>A0A927DLC1_9ENTR</name>
<dbReference type="Pfam" id="PF07759">
    <property type="entry name" value="DUF1615"/>
    <property type="match status" value="1"/>
</dbReference>
<feature type="signal peptide" evidence="2">
    <location>
        <begin position="1"/>
        <end position="20"/>
    </location>
</feature>
<evidence type="ECO:0000256" key="2">
    <source>
        <dbReference type="SAM" id="SignalP"/>
    </source>
</evidence>
<organism evidence="3 4">
    <name type="scientific">Enterobacter hormaechei</name>
    <dbReference type="NCBI Taxonomy" id="158836"/>
    <lineage>
        <taxon>Bacteria</taxon>
        <taxon>Pseudomonadati</taxon>
        <taxon>Pseudomonadota</taxon>
        <taxon>Gammaproteobacteria</taxon>
        <taxon>Enterobacterales</taxon>
        <taxon>Enterobacteriaceae</taxon>
        <taxon>Enterobacter</taxon>
        <taxon>Enterobacter cloacae complex</taxon>
    </lineage>
</organism>
<sequence>MPFAVPRALPLTLLAAFVLAGCAEKGAAPLKEGEKPVDVASVVRQKMPASVKDRSEWADALATTFKSQKIAPTEENICSVLAVAQQESMYQSDPVVPRPEQNRLGKRSTAGPNRCISRFSSVHTALKITSPNGKSYSEWLDTVKTEKQLSAIFDDFINMVPMGQKLFGSLNPVHTGGPMQVSIAFAEKHTDGYPWDIDGTVRQEVFSLRGGLWFGTYHLLNYPANYDKPLYRFADFNAGWYASRNAAFQNAVSRASGVKLALDGDLIAYGSSEAGTTERAVRKLSTKLEMSNSDIRRQLEKGDSPAFEKTDLYKQVFALAEKKSGKALPRAILPGIQLESPKITRNLTTAPVRETRGRSSGTLYGTVISGDCASAGRGQSRPEPCCPRGRE</sequence>
<keyword evidence="2" id="KW-0732">Signal</keyword>
<gene>
    <name evidence="3" type="ORF">IE983_10830</name>
</gene>
<dbReference type="InterPro" id="IPR011673">
    <property type="entry name" value="DUF1615"/>
</dbReference>
<dbReference type="AlphaFoldDB" id="A0A927DLC1"/>
<dbReference type="PROSITE" id="PS51257">
    <property type="entry name" value="PROKAR_LIPOPROTEIN"/>
    <property type="match status" value="1"/>
</dbReference>
<dbReference type="EMBL" id="JACXTA010000001">
    <property type="protein sequence ID" value="MBD3706937.1"/>
    <property type="molecule type" value="Genomic_DNA"/>
</dbReference>
<protein>
    <submittedName>
        <fullName evidence="3">DUF1615 domain-containing protein</fullName>
    </submittedName>
</protein>
<proteinExistence type="predicted"/>
<feature type="chain" id="PRO_5037518722" evidence="2">
    <location>
        <begin position="21"/>
        <end position="391"/>
    </location>
</feature>
<reference evidence="3" key="1">
    <citation type="submission" date="2020-07" db="EMBL/GenBank/DDBJ databases">
        <title>Clinical and genomic characterization of carbapenemase-producing Enterobacterales causing secondary infections during the COVID-19 crisis at a New York City hospital.</title>
        <authorList>
            <person name="Gomez-Simmonds A."/>
            <person name="Annavajhala M.K."/>
            <person name="Uhlemann A.-C."/>
        </authorList>
    </citation>
    <scope>NUCLEOTIDE SEQUENCE</scope>
    <source>
        <strain evidence="3">NK1396</strain>
    </source>
</reference>
<accession>A0A927DLC1</accession>
<evidence type="ECO:0000313" key="4">
    <source>
        <dbReference type="Proteomes" id="UP000655273"/>
    </source>
</evidence>
<evidence type="ECO:0000256" key="1">
    <source>
        <dbReference type="SAM" id="MobiDB-lite"/>
    </source>
</evidence>